<dbReference type="GO" id="GO:0022829">
    <property type="term" value="F:wide pore channel activity"/>
    <property type="evidence" value="ECO:0007669"/>
    <property type="project" value="TreeGrafter"/>
</dbReference>
<evidence type="ECO:0000256" key="6">
    <source>
        <dbReference type="ARBA" id="ARBA00023136"/>
    </source>
</evidence>
<evidence type="ECO:0000259" key="9">
    <source>
        <dbReference type="PROSITE" id="PS50004"/>
    </source>
</evidence>
<keyword evidence="8" id="KW-0732">Signal</keyword>
<sequence>MRPLSAPCPLYSILLLFLSHHSSVLSCRIGNYSQCESAPFVPGHNLVGEGFDVVTLRRKGAYMVDMKTYLTPSGTCTLCSNPLQEDQLQKLPVSAVDWRAFTRCNADIYSSVHTSVSSLVNTYTSQDSNDWKVGLNVEKFVSAGLEVGGTRSSAYKFATARTREDRYTFSTHRVTCSHYGYRVSTRPPLSSEFRKDLTRLPSFYNSSTRAQYNELIHTYGTHYIRQVYLGGRLRRVTAARTCLSTLNGLSSSEVHSCLSLGVSVGLGKLKLSGNRQSCNKVLENRDVTTGYSTGLHQHYTEVAGGTGWLGEFSLTHNDSLGYGQWLQTLKEHPDIISYSLRPMYELVPNETQKAGMRAAIEQYLEDNAVRTSPREPSCGWHIPNLASNCCPKQTWRGTLVVTIIRAWNLKGDLVGKTESYAKMWFGSIYRRTHMIRSNYPWWNARYNLGKVDTHPGLKVEVWDQDLRWDDRLGSCIRYPIQGTHRFTCSAYRGGFETGTCSQCESAPFVPGYNLVGEGFDVVTLQRKGAYVVDVKTYLTPNGTCTLKPNPLHGNMLEKVGLNVEKFVSAGLEVGGTRSTVYNFAAARSKEDRYTFSTYSLTCSHYSYRVSNTPPLSSEFRKDSAKLPSHYSPSTKAQYRQIIETYGTHYIRQVDLGGRYQRVTATRTCLSTLNGLTSSQVHNCLSQGISVGLGVIEGPLDLRSCNAVLQNHAASALYSSALHQHYTEVVGGNGWRGEFALTHNNSQGYQKWLTTLKDHPDVVQYSLRPLYELLPNSRQRSGMKAATEEYLQGNAIKTSTRQPSCSSHDSNLDSSCCPKEAKRGTLEVTIIRGWGLKGDGWATSEGYVKLHYDSISLKTPVIKSNNPYWNTHYNLGKVKTDLSLNIEVWDEDLYQHDLLASCNMPLTKGTRTFTCTGKKGNVQVRYTLTCDHHLTGSRCDQYEPSSL</sequence>
<comment type="subcellular location">
    <subcellularLocation>
        <location evidence="1">Membrane</location>
    </subcellularLocation>
    <subcellularLocation>
        <location evidence="2">Secreted</location>
    </subcellularLocation>
</comment>
<keyword evidence="5" id="KW-0204">Cytolysis</keyword>
<dbReference type="SMART" id="SM00457">
    <property type="entry name" value="MACPF"/>
    <property type="match status" value="2"/>
</dbReference>
<comment type="caution">
    <text evidence="11">The sequence shown here is derived from an EMBL/GenBank/DDBJ whole genome shotgun (WGS) entry which is preliminary data.</text>
</comment>
<evidence type="ECO:0000313" key="12">
    <source>
        <dbReference type="Proteomes" id="UP001279410"/>
    </source>
</evidence>
<keyword evidence="7" id="KW-1015">Disulfide bond</keyword>
<dbReference type="EMBL" id="BRZM01000013">
    <property type="protein sequence ID" value="GLD52106.1"/>
    <property type="molecule type" value="Genomic_DNA"/>
</dbReference>
<evidence type="ECO:0000256" key="1">
    <source>
        <dbReference type="ARBA" id="ARBA00004370"/>
    </source>
</evidence>
<dbReference type="SUPFAM" id="SSF49562">
    <property type="entry name" value="C2 domain (Calcium/lipid-binding domain, CaLB)"/>
    <property type="match status" value="2"/>
</dbReference>
<organism evidence="11 12">
    <name type="scientific">Lates japonicus</name>
    <name type="common">Japanese lates</name>
    <dbReference type="NCBI Taxonomy" id="270547"/>
    <lineage>
        <taxon>Eukaryota</taxon>
        <taxon>Metazoa</taxon>
        <taxon>Chordata</taxon>
        <taxon>Craniata</taxon>
        <taxon>Vertebrata</taxon>
        <taxon>Euteleostomi</taxon>
        <taxon>Actinopterygii</taxon>
        <taxon>Neopterygii</taxon>
        <taxon>Teleostei</taxon>
        <taxon>Neoteleostei</taxon>
        <taxon>Acanthomorphata</taxon>
        <taxon>Carangaria</taxon>
        <taxon>Carangaria incertae sedis</taxon>
        <taxon>Centropomidae</taxon>
        <taxon>Lates</taxon>
    </lineage>
</organism>
<dbReference type="PROSITE" id="PS00279">
    <property type="entry name" value="MACPF_1"/>
    <property type="match status" value="2"/>
</dbReference>
<dbReference type="GO" id="GO:0005576">
    <property type="term" value="C:extracellular region"/>
    <property type="evidence" value="ECO:0007669"/>
    <property type="project" value="UniProtKB-SubCell"/>
</dbReference>
<feature type="domain" description="C2" evidence="9">
    <location>
        <begin position="379"/>
        <end position="495"/>
    </location>
</feature>
<dbReference type="InterPro" id="IPR020863">
    <property type="entry name" value="MACPF_CS"/>
</dbReference>
<dbReference type="GO" id="GO:0051607">
    <property type="term" value="P:defense response to virus"/>
    <property type="evidence" value="ECO:0007669"/>
    <property type="project" value="TreeGrafter"/>
</dbReference>
<dbReference type="InterPro" id="IPR000008">
    <property type="entry name" value="C2_dom"/>
</dbReference>
<proteinExistence type="inferred from homology"/>
<evidence type="ECO:0000313" key="11">
    <source>
        <dbReference type="EMBL" id="GLD52106.1"/>
    </source>
</evidence>
<evidence type="ECO:0000256" key="2">
    <source>
        <dbReference type="ARBA" id="ARBA00004613"/>
    </source>
</evidence>
<dbReference type="InterPro" id="IPR052784">
    <property type="entry name" value="Perforin-1_pore-forming"/>
</dbReference>
<dbReference type="Pfam" id="PF01823">
    <property type="entry name" value="MACPF"/>
    <property type="match status" value="2"/>
</dbReference>
<dbReference type="GO" id="GO:0001913">
    <property type="term" value="P:T cell mediated cytotoxicity"/>
    <property type="evidence" value="ECO:0007669"/>
    <property type="project" value="TreeGrafter"/>
</dbReference>
<dbReference type="InterPro" id="IPR035892">
    <property type="entry name" value="C2_domain_sf"/>
</dbReference>
<dbReference type="InterPro" id="IPR020864">
    <property type="entry name" value="MACPF"/>
</dbReference>
<evidence type="ECO:0000259" key="10">
    <source>
        <dbReference type="PROSITE" id="PS51412"/>
    </source>
</evidence>
<dbReference type="PROSITE" id="PS51257">
    <property type="entry name" value="PROKAR_LIPOPROTEIN"/>
    <property type="match status" value="1"/>
</dbReference>
<gene>
    <name evidence="11" type="ORF">AKAME5_000505100</name>
</gene>
<reference evidence="11" key="1">
    <citation type="submission" date="2022-08" db="EMBL/GenBank/DDBJ databases">
        <title>Genome sequencing of akame (Lates japonicus).</title>
        <authorList>
            <person name="Hashiguchi Y."/>
            <person name="Takahashi H."/>
        </authorList>
    </citation>
    <scope>NUCLEOTIDE SEQUENCE</scope>
    <source>
        <strain evidence="11">Kochi</strain>
    </source>
</reference>
<name>A0AAD3ME81_LATJO</name>
<feature type="chain" id="PRO_5042114306" evidence="8">
    <location>
        <begin position="27"/>
        <end position="946"/>
    </location>
</feature>
<evidence type="ECO:0000256" key="7">
    <source>
        <dbReference type="ARBA" id="ARBA00023157"/>
    </source>
</evidence>
<dbReference type="Gene3D" id="2.60.40.150">
    <property type="entry name" value="C2 domain"/>
    <property type="match status" value="2"/>
</dbReference>
<dbReference type="PANTHER" id="PTHR46096">
    <property type="entry name" value="PERFORIN-1"/>
    <property type="match status" value="1"/>
</dbReference>
<feature type="domain" description="C2" evidence="9">
    <location>
        <begin position="805"/>
        <end position="918"/>
    </location>
</feature>
<dbReference type="PANTHER" id="PTHR46096:SF1">
    <property type="entry name" value="PERFORIN 1.5"/>
    <property type="match status" value="1"/>
</dbReference>
<evidence type="ECO:0000256" key="3">
    <source>
        <dbReference type="ARBA" id="ARBA00009214"/>
    </source>
</evidence>
<comment type="similarity">
    <text evidence="3">Belongs to the complement C6/C7/C8/C9 family.</text>
</comment>
<dbReference type="AlphaFoldDB" id="A0AAD3ME81"/>
<keyword evidence="4" id="KW-0964">Secreted</keyword>
<keyword evidence="6" id="KW-0472">Membrane</keyword>
<dbReference type="GO" id="GO:0001771">
    <property type="term" value="P:immunological synapse formation"/>
    <property type="evidence" value="ECO:0007669"/>
    <property type="project" value="TreeGrafter"/>
</dbReference>
<dbReference type="GO" id="GO:0016020">
    <property type="term" value="C:membrane"/>
    <property type="evidence" value="ECO:0007669"/>
    <property type="project" value="UniProtKB-SubCell"/>
</dbReference>
<evidence type="ECO:0000256" key="5">
    <source>
        <dbReference type="ARBA" id="ARBA00022852"/>
    </source>
</evidence>
<dbReference type="PROSITE" id="PS50004">
    <property type="entry name" value="C2"/>
    <property type="match status" value="2"/>
</dbReference>
<dbReference type="GO" id="GO:0031640">
    <property type="term" value="P:killing of cells of another organism"/>
    <property type="evidence" value="ECO:0007669"/>
    <property type="project" value="UniProtKB-KW"/>
</dbReference>
<dbReference type="PROSITE" id="PS51412">
    <property type="entry name" value="MACPF_2"/>
    <property type="match status" value="2"/>
</dbReference>
<evidence type="ECO:0000256" key="4">
    <source>
        <dbReference type="ARBA" id="ARBA00022525"/>
    </source>
</evidence>
<feature type="domain" description="MACPF" evidence="10">
    <location>
        <begin position="443"/>
        <end position="804"/>
    </location>
</feature>
<accession>A0AAD3ME81</accession>
<dbReference type="Pfam" id="PF00168">
    <property type="entry name" value="C2"/>
    <property type="match status" value="2"/>
</dbReference>
<evidence type="ECO:0000256" key="8">
    <source>
        <dbReference type="SAM" id="SignalP"/>
    </source>
</evidence>
<feature type="domain" description="MACPF" evidence="10">
    <location>
        <begin position="31"/>
        <end position="378"/>
    </location>
</feature>
<protein>
    <submittedName>
        <fullName evidence="11">Perforin-1-like protein</fullName>
    </submittedName>
</protein>
<dbReference type="Proteomes" id="UP001279410">
    <property type="component" value="Unassembled WGS sequence"/>
</dbReference>
<feature type="signal peptide" evidence="8">
    <location>
        <begin position="1"/>
        <end position="26"/>
    </location>
</feature>
<dbReference type="SMART" id="SM00239">
    <property type="entry name" value="C2"/>
    <property type="match status" value="2"/>
</dbReference>
<keyword evidence="12" id="KW-1185">Reference proteome</keyword>